<dbReference type="AlphaFoldDB" id="A0A4R3I381"/>
<evidence type="ECO:0000256" key="1">
    <source>
        <dbReference type="SAM" id="MobiDB-lite"/>
    </source>
</evidence>
<keyword evidence="4" id="KW-1185">Reference proteome</keyword>
<protein>
    <submittedName>
        <fullName evidence="3">EpsD family peptidyl-prolyl cis-trans isomerase</fullName>
    </submittedName>
</protein>
<evidence type="ECO:0000259" key="2">
    <source>
        <dbReference type="Pfam" id="PF13145"/>
    </source>
</evidence>
<dbReference type="InterPro" id="IPR000297">
    <property type="entry name" value="PPIase_PpiC"/>
</dbReference>
<dbReference type="Proteomes" id="UP000295382">
    <property type="component" value="Unassembled WGS sequence"/>
</dbReference>
<feature type="compositionally biased region" description="Polar residues" evidence="1">
    <location>
        <begin position="267"/>
        <end position="293"/>
    </location>
</feature>
<proteinExistence type="predicted"/>
<dbReference type="Pfam" id="PF13145">
    <property type="entry name" value="Rotamase_2"/>
    <property type="match status" value="1"/>
</dbReference>
<keyword evidence="3" id="KW-0413">Isomerase</keyword>
<dbReference type="Gene3D" id="1.10.8.1040">
    <property type="match status" value="1"/>
</dbReference>
<organism evidence="3 4">
    <name type="scientific">Paucimonas lemoignei</name>
    <name type="common">Pseudomonas lemoignei</name>
    <dbReference type="NCBI Taxonomy" id="29443"/>
    <lineage>
        <taxon>Bacteria</taxon>
        <taxon>Pseudomonadati</taxon>
        <taxon>Pseudomonadota</taxon>
        <taxon>Betaproteobacteria</taxon>
        <taxon>Burkholderiales</taxon>
        <taxon>Burkholderiaceae</taxon>
        <taxon>Paucimonas</taxon>
    </lineage>
</organism>
<evidence type="ECO:0000313" key="4">
    <source>
        <dbReference type="Proteomes" id="UP000295382"/>
    </source>
</evidence>
<dbReference type="GO" id="GO:0003755">
    <property type="term" value="F:peptidyl-prolyl cis-trans isomerase activity"/>
    <property type="evidence" value="ECO:0007669"/>
    <property type="project" value="InterPro"/>
</dbReference>
<name>A0A4R3I381_PAULE</name>
<dbReference type="EMBL" id="SLZQ01000001">
    <property type="protein sequence ID" value="TCS39261.1"/>
    <property type="molecule type" value="Genomic_DNA"/>
</dbReference>
<dbReference type="InterPro" id="IPR014274">
    <property type="entry name" value="PPIase_EpsD"/>
</dbReference>
<comment type="caution">
    <text evidence="3">The sequence shown here is derived from an EMBL/GenBank/DDBJ whole genome shotgun (WGS) entry which is preliminary data.</text>
</comment>
<evidence type="ECO:0000313" key="3">
    <source>
        <dbReference type="EMBL" id="TCS39261.1"/>
    </source>
</evidence>
<reference evidence="3 4" key="1">
    <citation type="submission" date="2019-03" db="EMBL/GenBank/DDBJ databases">
        <title>Genomic Encyclopedia of Type Strains, Phase IV (KMG-IV): sequencing the most valuable type-strain genomes for metagenomic binning, comparative biology and taxonomic classification.</title>
        <authorList>
            <person name="Goeker M."/>
        </authorList>
    </citation>
    <scope>NUCLEOTIDE SEQUENCE [LARGE SCALE GENOMIC DNA]</scope>
    <source>
        <strain evidence="3 4">DSM 7445</strain>
    </source>
</reference>
<accession>A0A4R3I381</accession>
<feature type="region of interest" description="Disordered" evidence="1">
    <location>
        <begin position="261"/>
        <end position="293"/>
    </location>
</feature>
<dbReference type="SUPFAM" id="SSF109998">
    <property type="entry name" value="Triger factor/SurA peptide-binding domain-like"/>
    <property type="match status" value="1"/>
</dbReference>
<dbReference type="InterPro" id="IPR027304">
    <property type="entry name" value="Trigger_fact/SurA_dom_sf"/>
</dbReference>
<sequence length="293" mass="32045">MLVTVTTVLATLIGCSSEFRGEPVAMVNGKAITQLQLGEELGQLNVAANDDIEKTKALQGLIDRELLRAEAVRNRIDKDPHVAAALENARTQILAQAYLQSRVAYARVPSRDEVRAYFESHPEKFAGRKQFHVKELTLAPDAITTELKSAMDDARTLDDMAAWLDGRRIGYGKNARALNTTDLPAQVQAKMREMKPGQIFLSQDGANASVMAIIDIQDSPMSLEAATPHIERMLLERQGTRLGESELTRLRASARVEYTEKDVSRLAGTSRQTGASSSEKIVKVSGSQPGTAQ</sequence>
<dbReference type="NCBIfam" id="TIGR02925">
    <property type="entry name" value="cis_trans_EpsD"/>
    <property type="match status" value="1"/>
</dbReference>
<gene>
    <name evidence="3" type="ORF">EDC30_101216</name>
</gene>
<feature type="domain" description="PpiC" evidence="2">
    <location>
        <begin position="109"/>
        <end position="226"/>
    </location>
</feature>